<sequence length="223" mass="25210">MDVQILLKKHKKIQVLRWLKPAPSRLKLNLDGSGLGNPGPAGGGGVLRDSSVLSNPIVFPTKPIAFRCRCNSSPTWLPPQLIVDLVAVTCVHRRTGHKLAYSFNYSYILYPLTENNYQLFMVERIILMGAKTFIKTYKEDDNNLSLTDDPKKNTKNRQILVFFHSLHDSDDTGFLWHDSNVTIHSYCKSKSCSFMRESKIMRGNEASMVANVNCGQIHYTGCM</sequence>
<dbReference type="PANTHER" id="PTHR31469:SF8">
    <property type="entry name" value="OS07G0641000 PROTEIN"/>
    <property type="match status" value="1"/>
</dbReference>
<organism evidence="1 2">
    <name type="scientific">Acer saccharum</name>
    <name type="common">Sugar maple</name>
    <dbReference type="NCBI Taxonomy" id="4024"/>
    <lineage>
        <taxon>Eukaryota</taxon>
        <taxon>Viridiplantae</taxon>
        <taxon>Streptophyta</taxon>
        <taxon>Embryophyta</taxon>
        <taxon>Tracheophyta</taxon>
        <taxon>Spermatophyta</taxon>
        <taxon>Magnoliopsida</taxon>
        <taxon>eudicotyledons</taxon>
        <taxon>Gunneridae</taxon>
        <taxon>Pentapetalae</taxon>
        <taxon>rosids</taxon>
        <taxon>malvids</taxon>
        <taxon>Sapindales</taxon>
        <taxon>Sapindaceae</taxon>
        <taxon>Hippocastanoideae</taxon>
        <taxon>Acereae</taxon>
        <taxon>Acer</taxon>
    </lineage>
</organism>
<name>A0AA39RK67_ACESA</name>
<comment type="caution">
    <text evidence="1">The sequence shown here is derived from an EMBL/GenBank/DDBJ whole genome shotgun (WGS) entry which is preliminary data.</text>
</comment>
<gene>
    <name evidence="1" type="ORF">LWI29_008632</name>
</gene>
<proteinExistence type="predicted"/>
<evidence type="ECO:0000313" key="1">
    <source>
        <dbReference type="EMBL" id="KAK0575881.1"/>
    </source>
</evidence>
<evidence type="ECO:0000313" key="2">
    <source>
        <dbReference type="Proteomes" id="UP001168877"/>
    </source>
</evidence>
<accession>A0AA39RK67</accession>
<protein>
    <submittedName>
        <fullName evidence="1">Uncharacterized protein</fullName>
    </submittedName>
</protein>
<reference evidence="1" key="2">
    <citation type="submission" date="2023-06" db="EMBL/GenBank/DDBJ databases">
        <authorList>
            <person name="Swenson N.G."/>
            <person name="Wegrzyn J.L."/>
            <person name="Mcevoy S.L."/>
        </authorList>
    </citation>
    <scope>NUCLEOTIDE SEQUENCE</scope>
    <source>
        <strain evidence="1">NS2018</strain>
        <tissue evidence="1">Leaf</tissue>
    </source>
</reference>
<dbReference type="EMBL" id="JAUESC010000386">
    <property type="protein sequence ID" value="KAK0575881.1"/>
    <property type="molecule type" value="Genomic_DNA"/>
</dbReference>
<dbReference type="AlphaFoldDB" id="A0AA39RK67"/>
<dbReference type="GO" id="GO:0005794">
    <property type="term" value="C:Golgi apparatus"/>
    <property type="evidence" value="ECO:0007669"/>
    <property type="project" value="TreeGrafter"/>
</dbReference>
<dbReference type="Proteomes" id="UP001168877">
    <property type="component" value="Unassembled WGS sequence"/>
</dbReference>
<reference evidence="1" key="1">
    <citation type="journal article" date="2022" name="Plant J.">
        <title>Strategies of tolerance reflected in two North American maple genomes.</title>
        <authorList>
            <person name="McEvoy S.L."/>
            <person name="Sezen U.U."/>
            <person name="Trouern-Trend A."/>
            <person name="McMahon S.M."/>
            <person name="Schaberg P.G."/>
            <person name="Yang J."/>
            <person name="Wegrzyn J.L."/>
            <person name="Swenson N.G."/>
        </authorList>
    </citation>
    <scope>NUCLEOTIDE SEQUENCE</scope>
    <source>
        <strain evidence="1">NS2018</strain>
    </source>
</reference>
<keyword evidence="2" id="KW-1185">Reference proteome</keyword>
<dbReference type="PANTHER" id="PTHR31469">
    <property type="entry name" value="OS07G0633600 PROTEIN"/>
    <property type="match status" value="1"/>
</dbReference>